<keyword evidence="3" id="KW-1185">Reference proteome</keyword>
<reference evidence="2" key="1">
    <citation type="submission" date="2023-07" db="EMBL/GenBank/DDBJ databases">
        <title>Sequencing the genomes of 1000 actinobacteria strains.</title>
        <authorList>
            <person name="Klenk H.-P."/>
        </authorList>
    </citation>
    <scope>NUCLEOTIDE SEQUENCE</scope>
    <source>
        <strain evidence="2">DSM 44707</strain>
    </source>
</reference>
<dbReference type="AlphaFoldDB" id="A0AAE3YNH6"/>
<dbReference type="RefSeq" id="WP_310368321.1">
    <property type="nucleotide sequence ID" value="NZ_JAVDYB010000001.1"/>
</dbReference>
<comment type="caution">
    <text evidence="2">The sequence shown here is derived from an EMBL/GenBank/DDBJ whole genome shotgun (WGS) entry which is preliminary data.</text>
</comment>
<gene>
    <name evidence="2" type="ORF">J2S41_003070</name>
</gene>
<dbReference type="Proteomes" id="UP001183643">
    <property type="component" value="Unassembled WGS sequence"/>
</dbReference>
<evidence type="ECO:0000313" key="3">
    <source>
        <dbReference type="Proteomes" id="UP001183643"/>
    </source>
</evidence>
<sequence>MRVRPGAPVLDSAFARVCALVHRLLTVGVWTVVACSPTVAAGLALGGDVRNLPLLAVAALPVGPAVAAALHALHAHRPDLADLHPSADFRRGYARRFGGALRIWAPFLALLTVLAINLTHLEVAGVPGWWAVPLTLITVAACLWVAVALALTALTARPARQVARRAADTLMTRPGVTFTVAALLVVAAAVTLAGSEAALLIAAPVLLLALVRTVAKGVIG</sequence>
<keyword evidence="1" id="KW-1133">Transmembrane helix</keyword>
<feature type="transmembrane region" description="Helical" evidence="1">
    <location>
        <begin position="199"/>
        <end position="219"/>
    </location>
</feature>
<feature type="transmembrane region" description="Helical" evidence="1">
    <location>
        <begin position="24"/>
        <end position="46"/>
    </location>
</feature>
<evidence type="ECO:0000313" key="2">
    <source>
        <dbReference type="EMBL" id="MDR7276292.1"/>
    </source>
</evidence>
<dbReference type="EMBL" id="JAVDYB010000001">
    <property type="protein sequence ID" value="MDR7276292.1"/>
    <property type="molecule type" value="Genomic_DNA"/>
</dbReference>
<feature type="transmembrane region" description="Helical" evidence="1">
    <location>
        <begin position="175"/>
        <end position="193"/>
    </location>
</feature>
<feature type="transmembrane region" description="Helical" evidence="1">
    <location>
        <begin position="130"/>
        <end position="154"/>
    </location>
</feature>
<protein>
    <submittedName>
        <fullName evidence="2">Uncharacterized membrane protein YhaH (DUF805 family)</fullName>
    </submittedName>
</protein>
<proteinExistence type="predicted"/>
<keyword evidence="1" id="KW-0812">Transmembrane</keyword>
<accession>A0AAE3YNH6</accession>
<feature type="transmembrane region" description="Helical" evidence="1">
    <location>
        <begin position="52"/>
        <end position="73"/>
    </location>
</feature>
<organism evidence="2 3">
    <name type="scientific">Catenuloplanes atrovinosus</name>
    <dbReference type="NCBI Taxonomy" id="137266"/>
    <lineage>
        <taxon>Bacteria</taxon>
        <taxon>Bacillati</taxon>
        <taxon>Actinomycetota</taxon>
        <taxon>Actinomycetes</taxon>
        <taxon>Micromonosporales</taxon>
        <taxon>Micromonosporaceae</taxon>
        <taxon>Catenuloplanes</taxon>
    </lineage>
</organism>
<evidence type="ECO:0000256" key="1">
    <source>
        <dbReference type="SAM" id="Phobius"/>
    </source>
</evidence>
<name>A0AAE3YNH6_9ACTN</name>
<dbReference type="PROSITE" id="PS51257">
    <property type="entry name" value="PROKAR_LIPOPROTEIN"/>
    <property type="match status" value="1"/>
</dbReference>
<feature type="transmembrane region" description="Helical" evidence="1">
    <location>
        <begin position="99"/>
        <end position="118"/>
    </location>
</feature>
<keyword evidence="1" id="KW-0472">Membrane</keyword>